<protein>
    <submittedName>
        <fullName evidence="1">Uncharacterized protein</fullName>
    </submittedName>
</protein>
<evidence type="ECO:0000313" key="1">
    <source>
        <dbReference type="EMBL" id="ASV43517.1"/>
    </source>
</evidence>
<dbReference type="Proteomes" id="UP000241249">
    <property type="component" value="Segment"/>
</dbReference>
<keyword evidence="2" id="KW-1185">Reference proteome</keyword>
<dbReference type="EMBL" id="KY883654">
    <property type="protein sequence ID" value="ASV43517.1"/>
    <property type="molecule type" value="Genomic_DNA"/>
</dbReference>
<evidence type="ECO:0000313" key="2">
    <source>
        <dbReference type="Proteomes" id="UP000241249"/>
    </source>
</evidence>
<reference evidence="1 2" key="1">
    <citation type="journal article" date="2017" name="Sci. Rep.">
        <title>Analysis of the CRISPR-Cas system in bacteriophages active on epidemic strains of Vibrio cholerae in Bangladesh.</title>
        <authorList>
            <person name="Naser I.B."/>
            <person name="Hoque M.M."/>
            <person name="Nahid M.A."/>
            <person name="Tareq T.M."/>
            <person name="Rocky M.K."/>
            <person name="Faruque S.M."/>
        </authorList>
    </citation>
    <scope>NUCLEOTIDE SEQUENCE [LARGE SCALE GENOMIC DNA]</scope>
</reference>
<dbReference type="RefSeq" id="YP_009618544.1">
    <property type="nucleotide sequence ID" value="NC_042074.1"/>
</dbReference>
<organism evidence="1 2">
    <name type="scientific">Vibrio phage JSF10</name>
    <dbReference type="NCBI Taxonomy" id="1983593"/>
    <lineage>
        <taxon>Viruses</taxon>
        <taxon>Duplodnaviria</taxon>
        <taxon>Heunggongvirae</taxon>
        <taxon>Uroviricota</taxon>
        <taxon>Caudoviricetes</taxon>
        <taxon>Demerecviridae</taxon>
        <taxon>Ermolyevavirinae</taxon>
        <taxon>Jesfedecavirus</taxon>
        <taxon>Jesfedecavirus JSF10</taxon>
    </lineage>
</organism>
<accession>A0A2D0Z366</accession>
<dbReference type="KEGG" id="vg:40095091"/>
<sequence length="37" mass="4309">MALLATYCRAYSQGYRDGVQCERELSYKCKDEAELED</sequence>
<name>A0A2D0Z366_9CAUD</name>
<dbReference type="GeneID" id="40095091"/>
<proteinExistence type="predicted"/>